<name>A0ABY8QX10_9MICO</name>
<dbReference type="InterPro" id="IPR013766">
    <property type="entry name" value="Thioredoxin_domain"/>
</dbReference>
<dbReference type="SUPFAM" id="SSF52833">
    <property type="entry name" value="Thioredoxin-like"/>
    <property type="match status" value="1"/>
</dbReference>
<dbReference type="Gene3D" id="1.25.40.10">
    <property type="entry name" value="Tetratricopeptide repeat domain"/>
    <property type="match status" value="1"/>
</dbReference>
<evidence type="ECO:0000313" key="6">
    <source>
        <dbReference type="Proteomes" id="UP001209083"/>
    </source>
</evidence>
<dbReference type="InterPro" id="IPR036249">
    <property type="entry name" value="Thioredoxin-like_sf"/>
</dbReference>
<dbReference type="Pfam" id="PF14561">
    <property type="entry name" value="TPR_20"/>
    <property type="match status" value="1"/>
</dbReference>
<feature type="domain" description="Thioredoxin" evidence="4">
    <location>
        <begin position="33"/>
        <end position="175"/>
    </location>
</feature>
<dbReference type="RefSeq" id="WP_349639769.1">
    <property type="nucleotide sequence ID" value="NZ_CP090958.1"/>
</dbReference>
<feature type="region of interest" description="Disordered" evidence="3">
    <location>
        <begin position="1"/>
        <end position="66"/>
    </location>
</feature>
<protein>
    <submittedName>
        <fullName evidence="5">Tetratricopeptide repeat protein</fullName>
    </submittedName>
</protein>
<dbReference type="PROSITE" id="PS51352">
    <property type="entry name" value="THIOREDOXIN_2"/>
    <property type="match status" value="1"/>
</dbReference>
<proteinExistence type="inferred from homology"/>
<reference evidence="5 6" key="1">
    <citation type="submission" date="2023-05" db="EMBL/GenBank/DDBJ databases">
        <title>Lithophilousrod everest ZFBP1038 complete genpme.</title>
        <authorList>
            <person name="Tian M."/>
        </authorList>
    </citation>
    <scope>NUCLEOTIDE SEQUENCE [LARGE SCALE GENOMIC DNA]</scope>
    <source>
        <strain evidence="5 6">ZFBP1038</strain>
    </source>
</reference>
<dbReference type="SUPFAM" id="SSF48452">
    <property type="entry name" value="TPR-like"/>
    <property type="match status" value="1"/>
</dbReference>
<evidence type="ECO:0000259" key="4">
    <source>
        <dbReference type="PROSITE" id="PS51352"/>
    </source>
</evidence>
<dbReference type="PANTHER" id="PTHR45663">
    <property type="entry name" value="GEO12009P1"/>
    <property type="match status" value="1"/>
</dbReference>
<keyword evidence="6" id="KW-1185">Reference proteome</keyword>
<sequence length="334" mass="35004">MSQQPYGAPDGQPAATNQPPPGLDLSAVRTPRPATGGPAGTAAAPGQPVAGTAPGQPGQGAGGPVVPSLVFDTTEATFNSVVELSASVPVVVDLWADWCQPCKQLSPILDKLVDEYAGRIVLAKVDVDANPQIQQLFQAQSIPTVVAIVKGQPVPLFQGALPEPQVRQYFEELLKVAETNGVSGTAVVEGQAAEEQPLPPKHQEAYDALERGDLDAAASAFSSALAEAPADADAKAGLAQVGLLQRTRGLTLEQVRQEAAQDPTNVDAALRVADLDVAGGHVEDAFIRILDLIRRSAGDDREQLRLRMLDLFEVVGTADPRVNKARSALTRALF</sequence>
<dbReference type="Proteomes" id="UP001209083">
    <property type="component" value="Chromosome"/>
</dbReference>
<dbReference type="Pfam" id="PF00085">
    <property type="entry name" value="Thioredoxin"/>
    <property type="match status" value="1"/>
</dbReference>
<organism evidence="5 6">
    <name type="scientific">Saxibacter everestensis</name>
    <dbReference type="NCBI Taxonomy" id="2909229"/>
    <lineage>
        <taxon>Bacteria</taxon>
        <taxon>Bacillati</taxon>
        <taxon>Actinomycetota</taxon>
        <taxon>Actinomycetes</taxon>
        <taxon>Micrococcales</taxon>
        <taxon>Brevibacteriaceae</taxon>
        <taxon>Saxibacter</taxon>
    </lineage>
</organism>
<evidence type="ECO:0000313" key="5">
    <source>
        <dbReference type="EMBL" id="WGW12961.1"/>
    </source>
</evidence>
<dbReference type="Gene3D" id="3.40.30.10">
    <property type="entry name" value="Glutaredoxin"/>
    <property type="match status" value="1"/>
</dbReference>
<evidence type="ECO:0000256" key="3">
    <source>
        <dbReference type="SAM" id="MobiDB-lite"/>
    </source>
</evidence>
<dbReference type="InterPro" id="IPR011990">
    <property type="entry name" value="TPR-like_helical_dom_sf"/>
</dbReference>
<feature type="compositionally biased region" description="Low complexity" evidence="3">
    <location>
        <begin position="33"/>
        <end position="56"/>
    </location>
</feature>
<evidence type="ECO:0000256" key="2">
    <source>
        <dbReference type="ARBA" id="ARBA00023284"/>
    </source>
</evidence>
<accession>A0ABY8QX10</accession>
<evidence type="ECO:0000256" key="1">
    <source>
        <dbReference type="ARBA" id="ARBA00008987"/>
    </source>
</evidence>
<dbReference type="EMBL" id="CP090958">
    <property type="protein sequence ID" value="WGW12961.1"/>
    <property type="molecule type" value="Genomic_DNA"/>
</dbReference>
<dbReference type="CDD" id="cd02956">
    <property type="entry name" value="ybbN"/>
    <property type="match status" value="1"/>
</dbReference>
<gene>
    <name evidence="5" type="ORF">LWF01_04095</name>
</gene>
<keyword evidence="2" id="KW-0676">Redox-active center</keyword>
<dbReference type="PANTHER" id="PTHR45663:SF11">
    <property type="entry name" value="GEO12009P1"/>
    <property type="match status" value="1"/>
</dbReference>
<comment type="similarity">
    <text evidence="1">Belongs to the thioredoxin family.</text>
</comment>